<name>A0A3M7QX09_BRAPC</name>
<keyword evidence="2" id="KW-1185">Reference proteome</keyword>
<reference evidence="1 2" key="1">
    <citation type="journal article" date="2018" name="Sci. Rep.">
        <title>Genomic signatures of local adaptation to the degree of environmental predictability in rotifers.</title>
        <authorList>
            <person name="Franch-Gras L."/>
            <person name="Hahn C."/>
            <person name="Garcia-Roger E.M."/>
            <person name="Carmona M.J."/>
            <person name="Serra M."/>
            <person name="Gomez A."/>
        </authorList>
    </citation>
    <scope>NUCLEOTIDE SEQUENCE [LARGE SCALE GENOMIC DNA]</scope>
    <source>
        <strain evidence="1">HYR1</strain>
    </source>
</reference>
<evidence type="ECO:0000313" key="2">
    <source>
        <dbReference type="Proteomes" id="UP000276133"/>
    </source>
</evidence>
<evidence type="ECO:0000313" key="1">
    <source>
        <dbReference type="EMBL" id="RNA15910.1"/>
    </source>
</evidence>
<comment type="caution">
    <text evidence="1">The sequence shown here is derived from an EMBL/GenBank/DDBJ whole genome shotgun (WGS) entry which is preliminary data.</text>
</comment>
<dbReference type="AlphaFoldDB" id="A0A3M7QX09"/>
<dbReference type="EMBL" id="REGN01004851">
    <property type="protein sequence ID" value="RNA15910.1"/>
    <property type="molecule type" value="Genomic_DNA"/>
</dbReference>
<dbReference type="Proteomes" id="UP000276133">
    <property type="component" value="Unassembled WGS sequence"/>
</dbReference>
<proteinExistence type="predicted"/>
<organism evidence="1 2">
    <name type="scientific">Brachionus plicatilis</name>
    <name type="common">Marine rotifer</name>
    <name type="synonym">Brachionus muelleri</name>
    <dbReference type="NCBI Taxonomy" id="10195"/>
    <lineage>
        <taxon>Eukaryota</taxon>
        <taxon>Metazoa</taxon>
        <taxon>Spiralia</taxon>
        <taxon>Gnathifera</taxon>
        <taxon>Rotifera</taxon>
        <taxon>Eurotatoria</taxon>
        <taxon>Monogononta</taxon>
        <taxon>Pseudotrocha</taxon>
        <taxon>Ploima</taxon>
        <taxon>Brachionidae</taxon>
        <taxon>Brachionus</taxon>
    </lineage>
</organism>
<gene>
    <name evidence="1" type="ORF">BpHYR1_053402</name>
</gene>
<accession>A0A3M7QX09</accession>
<sequence>MIYSTSSKIQIFLQLGLTGVRSKIIIRIEWHVFKIEYSILLTRCYNISSLCWMNYYGLELIAKMEATSVNNSLTAVSSLDFLCLYSLI</sequence>
<protein>
    <submittedName>
        <fullName evidence="1">Uncharacterized protein</fullName>
    </submittedName>
</protein>